<dbReference type="EMBL" id="QTUB01000001">
    <property type="protein sequence ID" value="REF27219.1"/>
    <property type="molecule type" value="Genomic_DNA"/>
</dbReference>
<dbReference type="Gene3D" id="1.10.860.10">
    <property type="entry name" value="DNAb Helicase, Chain A"/>
    <property type="match status" value="1"/>
</dbReference>
<feature type="domain" description="DNA helicase DnaB-like N-terminal" evidence="4">
    <location>
        <begin position="4"/>
        <end position="97"/>
    </location>
</feature>
<evidence type="ECO:0000313" key="5">
    <source>
        <dbReference type="EMBL" id="REF27219.1"/>
    </source>
</evidence>
<name>A0A3D9UCW1_9GAMM</name>
<keyword evidence="5" id="KW-0547">Nucleotide-binding</keyword>
<keyword evidence="1" id="KW-0639">Primosome</keyword>
<dbReference type="RefSeq" id="WP_244922701.1">
    <property type="nucleotide sequence ID" value="NZ_QTUB01000001.1"/>
</dbReference>
<evidence type="ECO:0000313" key="6">
    <source>
        <dbReference type="Proteomes" id="UP000256294"/>
    </source>
</evidence>
<dbReference type="Pfam" id="PF00772">
    <property type="entry name" value="DnaB"/>
    <property type="match status" value="1"/>
</dbReference>
<keyword evidence="6" id="KW-1185">Reference proteome</keyword>
<sequence>MNVYDLEMAVISGLLSGGATPDAYDVLAILPDEAFSSVHLRRVYGEIKKQALSSAIIDPFFIADAMGEERGILANLLELAKTPVWRANLKGYAEKVMRYWRVRQVTDLINRYQQELCSDF</sequence>
<dbReference type="GO" id="GO:0003677">
    <property type="term" value="F:DNA binding"/>
    <property type="evidence" value="ECO:0007669"/>
    <property type="project" value="UniProtKB-KW"/>
</dbReference>
<keyword evidence="5" id="KW-0067">ATP-binding</keyword>
<dbReference type="InterPro" id="IPR007693">
    <property type="entry name" value="DNA_helicase_DnaB-like_N"/>
</dbReference>
<evidence type="ECO:0000256" key="3">
    <source>
        <dbReference type="ARBA" id="ARBA00023125"/>
    </source>
</evidence>
<keyword evidence="2" id="KW-0235">DNA replication</keyword>
<dbReference type="GO" id="GO:1990077">
    <property type="term" value="C:primosome complex"/>
    <property type="evidence" value="ECO:0007669"/>
    <property type="project" value="UniProtKB-KW"/>
</dbReference>
<evidence type="ECO:0000256" key="2">
    <source>
        <dbReference type="ARBA" id="ARBA00022705"/>
    </source>
</evidence>
<dbReference type="GO" id="GO:0003678">
    <property type="term" value="F:DNA helicase activity"/>
    <property type="evidence" value="ECO:0007669"/>
    <property type="project" value="InterPro"/>
</dbReference>
<keyword evidence="3" id="KW-0238">DNA-binding</keyword>
<evidence type="ECO:0000259" key="4">
    <source>
        <dbReference type="Pfam" id="PF00772"/>
    </source>
</evidence>
<dbReference type="Proteomes" id="UP000256294">
    <property type="component" value="Unassembled WGS sequence"/>
</dbReference>
<gene>
    <name evidence="5" type="ORF">BDD26_1970</name>
</gene>
<reference evidence="5 6" key="1">
    <citation type="submission" date="2018-08" db="EMBL/GenBank/DDBJ databases">
        <title>Genomic Encyclopedia of Archaeal and Bacterial Type Strains, Phase II (KMG-II): from individual species to whole genera.</title>
        <authorList>
            <person name="Goeker M."/>
        </authorList>
    </citation>
    <scope>NUCLEOTIDE SEQUENCE [LARGE SCALE GENOMIC DNA]</scope>
    <source>
        <strain evidence="5 6">DSM 17905</strain>
    </source>
</reference>
<evidence type="ECO:0000256" key="1">
    <source>
        <dbReference type="ARBA" id="ARBA00022515"/>
    </source>
</evidence>
<protein>
    <submittedName>
        <fullName evidence="5">DnaB helicase-like protein</fullName>
    </submittedName>
</protein>
<dbReference type="GO" id="GO:0005524">
    <property type="term" value="F:ATP binding"/>
    <property type="evidence" value="ECO:0007669"/>
    <property type="project" value="InterPro"/>
</dbReference>
<accession>A0A3D9UCW1</accession>
<dbReference type="InterPro" id="IPR036185">
    <property type="entry name" value="DNA_heli_DnaB-like_N_sf"/>
</dbReference>
<dbReference type="InterPro" id="IPR016136">
    <property type="entry name" value="DNA_helicase_N/primase_C"/>
</dbReference>
<dbReference type="AlphaFoldDB" id="A0A3D9UCW1"/>
<organism evidence="5 6">
    <name type="scientific">Xenorhabdus cabanillasii</name>
    <dbReference type="NCBI Taxonomy" id="351673"/>
    <lineage>
        <taxon>Bacteria</taxon>
        <taxon>Pseudomonadati</taxon>
        <taxon>Pseudomonadota</taxon>
        <taxon>Gammaproteobacteria</taxon>
        <taxon>Enterobacterales</taxon>
        <taxon>Morganellaceae</taxon>
        <taxon>Xenorhabdus</taxon>
    </lineage>
</organism>
<dbReference type="GO" id="GO:0006269">
    <property type="term" value="P:DNA replication, synthesis of primer"/>
    <property type="evidence" value="ECO:0007669"/>
    <property type="project" value="UniProtKB-KW"/>
</dbReference>
<comment type="caution">
    <text evidence="5">The sequence shown here is derived from an EMBL/GenBank/DDBJ whole genome shotgun (WGS) entry which is preliminary data.</text>
</comment>
<keyword evidence="5" id="KW-0378">Hydrolase</keyword>
<dbReference type="SUPFAM" id="SSF48024">
    <property type="entry name" value="N-terminal domain of DnaB helicase"/>
    <property type="match status" value="1"/>
</dbReference>
<keyword evidence="5" id="KW-0347">Helicase</keyword>
<proteinExistence type="predicted"/>